<dbReference type="PROSITE" id="PS00163">
    <property type="entry name" value="FUMARATE_LYASES"/>
    <property type="match status" value="1"/>
</dbReference>
<dbReference type="InterPro" id="IPR019468">
    <property type="entry name" value="AdenyloSucc_lyase_C"/>
</dbReference>
<dbReference type="RefSeq" id="WP_064543733.1">
    <property type="nucleotide sequence ID" value="NZ_LXEU01000032.1"/>
</dbReference>
<dbReference type="EMBL" id="LXEU01000032">
    <property type="protein sequence ID" value="OAT54857.1"/>
    <property type="molecule type" value="Genomic_DNA"/>
</dbReference>
<dbReference type="PRINTS" id="PR00145">
    <property type="entry name" value="ARGSUCLYASE"/>
</dbReference>
<dbReference type="GO" id="GO:0004018">
    <property type="term" value="F:N6-(1,2-dicarboxyethyl)AMP AMP-lyase (fumarate-forming) activity"/>
    <property type="evidence" value="ECO:0007669"/>
    <property type="project" value="TreeGrafter"/>
</dbReference>
<keyword evidence="1 3" id="KW-0456">Lyase</keyword>
<dbReference type="GO" id="GO:0070626">
    <property type="term" value="F:(S)-2-(5-amino-1-(5-phospho-D-ribosyl)imidazole-4-carboxamido) succinate lyase (fumarate-forming) activity"/>
    <property type="evidence" value="ECO:0007669"/>
    <property type="project" value="TreeGrafter"/>
</dbReference>
<dbReference type="Gene3D" id="1.10.40.30">
    <property type="entry name" value="Fumarase/aspartase (C-terminal domain)"/>
    <property type="match status" value="1"/>
</dbReference>
<dbReference type="Gene3D" id="1.20.200.10">
    <property type="entry name" value="Fumarase/aspartase (Central domain)"/>
    <property type="match status" value="1"/>
</dbReference>
<dbReference type="PANTHER" id="PTHR43172:SF1">
    <property type="entry name" value="ADENYLOSUCCINATE LYASE"/>
    <property type="match status" value="1"/>
</dbReference>
<reference evidence="3 4" key="1">
    <citation type="submission" date="2016-04" db="EMBL/GenBank/DDBJ databases">
        <title>ATOL: Assembling a taxonomically balanced genome-scale reconstruction of the evolutionary history of the Enterobacteriaceae.</title>
        <authorList>
            <person name="Plunkett G.III."/>
            <person name="Neeno-Eckwall E.C."/>
            <person name="Glasner J.D."/>
            <person name="Perna N.T."/>
        </authorList>
    </citation>
    <scope>NUCLEOTIDE SEQUENCE [LARGE SCALE GENOMIC DNA]</scope>
    <source>
        <strain evidence="3 4">ATCC 51603</strain>
    </source>
</reference>
<dbReference type="InterPro" id="IPR008948">
    <property type="entry name" value="L-Aspartase-like"/>
</dbReference>
<dbReference type="GO" id="GO:0044208">
    <property type="term" value="P:'de novo' AMP biosynthetic process"/>
    <property type="evidence" value="ECO:0007669"/>
    <property type="project" value="TreeGrafter"/>
</dbReference>
<sequence length="450" mass="49942">MRALYDSKSKTIDDRGMKALLGQQARVQSWLDVEAALALAQAEHGMIPASAAANIAANCRVENIDLVEMERLLREIGHGFVPMIKVLVKACDSESGKYVHYGVTTQNIQQTAQLYLAKQFNVVLQGFVDDILRNLAHMAREHHATLMAGRTHGKHALPITWGYKAAVWIDELLNAQQRMQEAEKRVFTVMMGGAVGAFHATGETGRRVQESVAKALGMHAMAIPSRNSRVYRTEYISNLCLLATTLHKIAEEVYQTSSEEFGEVSEAFTRGTVGSSTMPQKVNPKLAKGIIANAQKLYSVHTSCLYVSPRPFEADSSAYFIFDGNIQESMECIAEIVMRAEELTRTLVINTERMQQNVQLTHGLINSEKIMMHLVAKLGKDAAHERVYQLAMRSTHEGIPYGEVLRQDPVIQQNFTEAEIDALIDPSHYIGLCSEMALETAARVQEAHGD</sequence>
<dbReference type="Gene3D" id="1.10.275.10">
    <property type="entry name" value="Fumarase/aspartase (N-terminal domain)"/>
    <property type="match status" value="1"/>
</dbReference>
<dbReference type="Proteomes" id="UP000078386">
    <property type="component" value="Unassembled WGS sequence"/>
</dbReference>
<dbReference type="PRINTS" id="PR00149">
    <property type="entry name" value="FUMRATELYASE"/>
</dbReference>
<dbReference type="Pfam" id="PF10397">
    <property type="entry name" value="ADSL_C"/>
    <property type="match status" value="1"/>
</dbReference>
<proteinExistence type="predicted"/>
<dbReference type="InterPro" id="IPR022761">
    <property type="entry name" value="Fumarate_lyase_N"/>
</dbReference>
<feature type="domain" description="Adenylosuccinate lyase C-terminal" evidence="2">
    <location>
        <begin position="362"/>
        <end position="441"/>
    </location>
</feature>
<evidence type="ECO:0000313" key="4">
    <source>
        <dbReference type="Proteomes" id="UP000078386"/>
    </source>
</evidence>
<accession>A0A1B7K3Y3</accession>
<dbReference type="SMART" id="SM00998">
    <property type="entry name" value="ADSL_C"/>
    <property type="match status" value="1"/>
</dbReference>
<dbReference type="EC" id="4.3.2.2" evidence="3"/>
<dbReference type="AlphaFoldDB" id="A0A1B7K3Y3"/>
<comment type="caution">
    <text evidence="3">The sequence shown here is derived from an EMBL/GenBank/DDBJ whole genome shotgun (WGS) entry which is preliminary data.</text>
</comment>
<evidence type="ECO:0000313" key="3">
    <source>
        <dbReference type="EMBL" id="OAT54857.1"/>
    </source>
</evidence>
<dbReference type="InterPro" id="IPR000362">
    <property type="entry name" value="Fumarate_lyase_fam"/>
</dbReference>
<dbReference type="SUPFAM" id="SSF48557">
    <property type="entry name" value="L-aspartase-like"/>
    <property type="match status" value="1"/>
</dbReference>
<dbReference type="PATRIC" id="fig|1354264.4.peg.1481"/>
<dbReference type="InterPro" id="IPR024083">
    <property type="entry name" value="Fumarase/histidase_N"/>
</dbReference>
<dbReference type="PANTHER" id="PTHR43172">
    <property type="entry name" value="ADENYLOSUCCINATE LYASE"/>
    <property type="match status" value="1"/>
</dbReference>
<keyword evidence="4" id="KW-1185">Reference proteome</keyword>
<dbReference type="Pfam" id="PF00206">
    <property type="entry name" value="Lyase_1"/>
    <property type="match status" value="1"/>
</dbReference>
<organism evidence="3 4">
    <name type="scientific">Kluyvera georgiana ATCC 51603</name>
    <dbReference type="NCBI Taxonomy" id="1354264"/>
    <lineage>
        <taxon>Bacteria</taxon>
        <taxon>Pseudomonadati</taxon>
        <taxon>Pseudomonadota</taxon>
        <taxon>Gammaproteobacteria</taxon>
        <taxon>Enterobacterales</taxon>
        <taxon>Enterobacteriaceae</taxon>
        <taxon>Kluyvera</taxon>
    </lineage>
</organism>
<dbReference type="CDD" id="cd01597">
    <property type="entry name" value="pCLME"/>
    <property type="match status" value="1"/>
</dbReference>
<dbReference type="InterPro" id="IPR020557">
    <property type="entry name" value="Fumarate_lyase_CS"/>
</dbReference>
<dbReference type="GO" id="GO:0005829">
    <property type="term" value="C:cytosol"/>
    <property type="evidence" value="ECO:0007669"/>
    <property type="project" value="TreeGrafter"/>
</dbReference>
<protein>
    <submittedName>
        <fullName evidence="3">Adenylosuccinate lyase</fullName>
        <ecNumber evidence="3">4.3.2.2</ecNumber>
    </submittedName>
</protein>
<evidence type="ECO:0000256" key="1">
    <source>
        <dbReference type="ARBA" id="ARBA00023239"/>
    </source>
</evidence>
<gene>
    <name evidence="3" type="ORF">M989_01422</name>
</gene>
<name>A0A1B7K3Y3_9ENTR</name>
<evidence type="ECO:0000259" key="2">
    <source>
        <dbReference type="SMART" id="SM00998"/>
    </source>
</evidence>